<dbReference type="Proteomes" id="UP000238196">
    <property type="component" value="Unassembled WGS sequence"/>
</dbReference>
<dbReference type="AlphaFoldDB" id="A0A2S5KN23"/>
<evidence type="ECO:0000256" key="4">
    <source>
        <dbReference type="SAM" id="SignalP"/>
    </source>
</evidence>
<evidence type="ECO:0000259" key="5">
    <source>
        <dbReference type="SMART" id="SM00062"/>
    </source>
</evidence>
<dbReference type="EMBL" id="PRLP01000060">
    <property type="protein sequence ID" value="PPC75929.1"/>
    <property type="molecule type" value="Genomic_DNA"/>
</dbReference>
<evidence type="ECO:0000313" key="7">
    <source>
        <dbReference type="Proteomes" id="UP000238196"/>
    </source>
</evidence>
<feature type="signal peptide" evidence="4">
    <location>
        <begin position="1"/>
        <end position="23"/>
    </location>
</feature>
<sequence>MFKITLLSTALTCFSLISNVATADTLDQVRERGKLECGVSQGAAGFSLANSSGQMEGLDADICRAVAAAVLKDPNAVDFVQLSSNERFVALQAGRVDMLARTTTQTLSRDMDVGVDFAAINFFDGQGFLVPKKLGITDPKQLDGAVICLRQGSSSVQNLADYFGSLGIKYTPLLFEQSDEVVKAYGTGRCDAYSIDRAVLAGDRLKLHDPNEHVILDAVISKEPLALVVRQNDSRWADVVRWSFWALVNAEELGVTAATVSELAKTSTNPEVLRLLGKDSNYGEKLGLDAEFGLRAISAVGNYGEIFDRSLGKNSSIKLSRGPNELWNHGGLMYAAPWH</sequence>
<evidence type="ECO:0000256" key="1">
    <source>
        <dbReference type="ARBA" id="ARBA00010333"/>
    </source>
</evidence>
<dbReference type="SMART" id="SM00062">
    <property type="entry name" value="PBPb"/>
    <property type="match status" value="1"/>
</dbReference>
<comment type="caution">
    <text evidence="6">The sequence shown here is derived from an EMBL/GenBank/DDBJ whole genome shotgun (WGS) entry which is preliminary data.</text>
</comment>
<proteinExistence type="inferred from homology"/>
<protein>
    <submittedName>
        <fullName evidence="6">Amino acid ABC transporter substrate-binding protein</fullName>
    </submittedName>
</protein>
<comment type="similarity">
    <text evidence="1">Belongs to the bacterial solute-binding protein 3 family.</text>
</comment>
<dbReference type="InterPro" id="IPR051455">
    <property type="entry name" value="Bact_solute-bind_prot3"/>
</dbReference>
<name>A0A2S5KN23_9PROT</name>
<evidence type="ECO:0000256" key="3">
    <source>
        <dbReference type="ARBA" id="ARBA00022729"/>
    </source>
</evidence>
<dbReference type="InterPro" id="IPR001638">
    <property type="entry name" value="Solute-binding_3/MltF_N"/>
</dbReference>
<gene>
    <name evidence="6" type="ORF">C4K68_18005</name>
</gene>
<keyword evidence="3 4" id="KW-0732">Signal</keyword>
<dbReference type="PANTHER" id="PTHR30085">
    <property type="entry name" value="AMINO ACID ABC TRANSPORTER PERMEASE"/>
    <property type="match status" value="1"/>
</dbReference>
<feature type="domain" description="Solute-binding protein family 3/N-terminal" evidence="5">
    <location>
        <begin position="34"/>
        <end position="263"/>
    </location>
</feature>
<dbReference type="PANTHER" id="PTHR30085:SF7">
    <property type="entry name" value="AMINO-ACID ABC TRANSPORTER-BINDING PROTEIN YHDW-RELATED"/>
    <property type="match status" value="1"/>
</dbReference>
<evidence type="ECO:0000256" key="2">
    <source>
        <dbReference type="ARBA" id="ARBA00022448"/>
    </source>
</evidence>
<dbReference type="Pfam" id="PF00497">
    <property type="entry name" value="SBP_bac_3"/>
    <property type="match status" value="1"/>
</dbReference>
<keyword evidence="2" id="KW-0813">Transport</keyword>
<dbReference type="CDD" id="cd13692">
    <property type="entry name" value="PBP2_BztA"/>
    <property type="match status" value="1"/>
</dbReference>
<reference evidence="6 7" key="1">
    <citation type="submission" date="2018-02" db="EMBL/GenBank/DDBJ databases">
        <title>novel marine gammaproteobacteria from coastal saline agro ecosystem.</title>
        <authorList>
            <person name="Krishnan R."/>
            <person name="Ramesh Kumar N."/>
        </authorList>
    </citation>
    <scope>NUCLEOTIDE SEQUENCE [LARGE SCALE GENOMIC DNA]</scope>
    <source>
        <strain evidence="6 7">228</strain>
    </source>
</reference>
<dbReference type="OrthoDB" id="9777941at2"/>
<accession>A0A2S5KN23</accession>
<organism evidence="6 7">
    <name type="scientific">Proteobacteria bacterium 228</name>
    <dbReference type="NCBI Taxonomy" id="2083153"/>
    <lineage>
        <taxon>Bacteria</taxon>
        <taxon>Pseudomonadati</taxon>
        <taxon>Pseudomonadota</taxon>
    </lineage>
</organism>
<dbReference type="SUPFAM" id="SSF53850">
    <property type="entry name" value="Periplasmic binding protein-like II"/>
    <property type="match status" value="1"/>
</dbReference>
<evidence type="ECO:0000313" key="6">
    <source>
        <dbReference type="EMBL" id="PPC75929.1"/>
    </source>
</evidence>
<feature type="chain" id="PRO_5015491946" evidence="4">
    <location>
        <begin position="24"/>
        <end position="339"/>
    </location>
</feature>
<dbReference type="GO" id="GO:0006865">
    <property type="term" value="P:amino acid transport"/>
    <property type="evidence" value="ECO:0007669"/>
    <property type="project" value="TreeGrafter"/>
</dbReference>
<dbReference type="Gene3D" id="3.40.190.10">
    <property type="entry name" value="Periplasmic binding protein-like II"/>
    <property type="match status" value="2"/>
</dbReference>